<keyword evidence="3" id="KW-1185">Reference proteome</keyword>
<feature type="transmembrane region" description="Helical" evidence="1">
    <location>
        <begin position="6"/>
        <end position="25"/>
    </location>
</feature>
<accession>A0A1Y5TRT7</accession>
<gene>
    <name evidence="2" type="ORF">TRL7639_04176</name>
</gene>
<evidence type="ECO:0000313" key="2">
    <source>
        <dbReference type="EMBL" id="SLN70580.1"/>
    </source>
</evidence>
<name>A0A1Y5TRT7_9RHOB</name>
<protein>
    <submittedName>
        <fullName evidence="2">Uncharacterized protein</fullName>
    </submittedName>
</protein>
<evidence type="ECO:0000256" key="1">
    <source>
        <dbReference type="SAM" id="Phobius"/>
    </source>
</evidence>
<sequence>MDLDLSRIIVTVLVIFVTVMAVERTSFAKTASRPKRALIACIIVFVVMLVLNMIWPEPVTTG</sequence>
<dbReference type="Proteomes" id="UP000193077">
    <property type="component" value="Unassembled WGS sequence"/>
</dbReference>
<dbReference type="RefSeq" id="WP_085797812.1">
    <property type="nucleotide sequence ID" value="NZ_FWFO01000005.1"/>
</dbReference>
<dbReference type="AlphaFoldDB" id="A0A1Y5TRT7"/>
<evidence type="ECO:0000313" key="3">
    <source>
        <dbReference type="Proteomes" id="UP000193077"/>
    </source>
</evidence>
<reference evidence="2 3" key="1">
    <citation type="submission" date="2017-03" db="EMBL/GenBank/DDBJ databases">
        <authorList>
            <person name="Afonso C.L."/>
            <person name="Miller P.J."/>
            <person name="Scott M.A."/>
            <person name="Spackman E."/>
            <person name="Goraichik I."/>
            <person name="Dimitrov K.M."/>
            <person name="Suarez D.L."/>
            <person name="Swayne D.E."/>
        </authorList>
    </citation>
    <scope>NUCLEOTIDE SEQUENCE [LARGE SCALE GENOMIC DNA]</scope>
    <source>
        <strain evidence="2 3">CECT 7639</strain>
    </source>
</reference>
<keyword evidence="1" id="KW-1133">Transmembrane helix</keyword>
<keyword evidence="1" id="KW-0812">Transmembrane</keyword>
<keyword evidence="1" id="KW-0472">Membrane</keyword>
<organism evidence="2 3">
    <name type="scientific">Falsiruegeria litorea R37</name>
    <dbReference type="NCBI Taxonomy" id="1200284"/>
    <lineage>
        <taxon>Bacteria</taxon>
        <taxon>Pseudomonadati</taxon>
        <taxon>Pseudomonadota</taxon>
        <taxon>Alphaproteobacteria</taxon>
        <taxon>Rhodobacterales</taxon>
        <taxon>Roseobacteraceae</taxon>
        <taxon>Falsiruegeria</taxon>
    </lineage>
</organism>
<feature type="transmembrane region" description="Helical" evidence="1">
    <location>
        <begin position="37"/>
        <end position="55"/>
    </location>
</feature>
<dbReference type="EMBL" id="FWFO01000005">
    <property type="protein sequence ID" value="SLN70580.1"/>
    <property type="molecule type" value="Genomic_DNA"/>
</dbReference>
<proteinExistence type="predicted"/>